<dbReference type="InterPro" id="IPR027463">
    <property type="entry name" value="AcrB_DN_DC_subdom"/>
</dbReference>
<comment type="caution">
    <text evidence="2">The sequence shown here is derived from an EMBL/GenBank/DDBJ whole genome shotgun (WGS) entry which is preliminary data.</text>
</comment>
<dbReference type="Gene3D" id="3.30.2090.10">
    <property type="entry name" value="Multidrug efflux transporter AcrB TolC docking domain, DN and DC subdomains"/>
    <property type="match status" value="1"/>
</dbReference>
<evidence type="ECO:0000313" key="2">
    <source>
        <dbReference type="EMBL" id="MBE8431898.1"/>
    </source>
</evidence>
<evidence type="ECO:0000256" key="1">
    <source>
        <dbReference type="SAM" id="Phobius"/>
    </source>
</evidence>
<dbReference type="Gene3D" id="3.30.70.1430">
    <property type="entry name" value="Multidrug efflux transporter AcrB pore domain"/>
    <property type="match status" value="1"/>
</dbReference>
<dbReference type="Pfam" id="PF00873">
    <property type="entry name" value="ACR_tran"/>
    <property type="match status" value="1"/>
</dbReference>
<dbReference type="Gene3D" id="1.20.1640.10">
    <property type="entry name" value="Multidrug efflux transporter AcrB transmembrane domain"/>
    <property type="match status" value="1"/>
</dbReference>
<protein>
    <submittedName>
        <fullName evidence="2">Efflux RND transporter permease subunit</fullName>
    </submittedName>
</protein>
<feature type="transmembrane region" description="Helical" evidence="1">
    <location>
        <begin position="6"/>
        <end position="23"/>
    </location>
</feature>
<feature type="non-terminal residue" evidence="2">
    <location>
        <position position="264"/>
    </location>
</feature>
<dbReference type="Gene3D" id="3.30.70.1440">
    <property type="entry name" value="Multidrug efflux transporter AcrB pore domain"/>
    <property type="match status" value="1"/>
</dbReference>
<proteinExistence type="predicted"/>
<keyword evidence="1" id="KW-1133">Transmembrane helix</keyword>
<dbReference type="Proteomes" id="UP000644282">
    <property type="component" value="Unassembled WGS sequence"/>
</dbReference>
<dbReference type="InterPro" id="IPR001036">
    <property type="entry name" value="Acrflvin-R"/>
</dbReference>
<name>A0AA41BKF8_LEPIR</name>
<sequence length="264" mass="30121">MNKPKPIVIGSISFFLLTLFIYFRMGTVFLPKLMEGDLMLVIVREGNISIEESLKEQKEVEKILMQMPEIQSVFSRIGTSSVANDPMGTFNADTFIILKKESLEDLLKEKNRETFLNRIHKKVQENYPKSELTLSQPLEARFNELLEGSRADISVRILGKDLNTLLDLQNSLKENLHKIPGAMEVELDPIMALRKSTVIDIVPDPSKLKYYNVSLPLFNTVVEASMSGFELGGYYEEEVRFPIKIRLSEEFRNRESEISNIGVG</sequence>
<dbReference type="PANTHER" id="PTHR32063">
    <property type="match status" value="1"/>
</dbReference>
<reference evidence="2" key="1">
    <citation type="submission" date="2020-10" db="EMBL/GenBank/DDBJ databases">
        <title>New Zealand Leptospira genomics.</title>
        <authorList>
            <person name="Wilkinson D.A."/>
            <person name="Nisa S."/>
            <person name="Moinet M."/>
            <person name="Benschop J."/>
        </authorList>
    </citation>
    <scope>NUCLEOTIDE SEQUENCE</scope>
    <source>
        <strain evidence="2">ESR8</strain>
    </source>
</reference>
<dbReference type="SUPFAM" id="SSF82693">
    <property type="entry name" value="Multidrug efflux transporter AcrB pore domain, PN1, PN2, PC1 and PC2 subdomains"/>
    <property type="match status" value="1"/>
</dbReference>
<keyword evidence="1" id="KW-0812">Transmembrane</keyword>
<dbReference type="AlphaFoldDB" id="A0AA41BKF8"/>
<organism evidence="2 3">
    <name type="scientific">Leptospira interrogans serovar Pomona</name>
    <dbReference type="NCBI Taxonomy" id="44276"/>
    <lineage>
        <taxon>Bacteria</taxon>
        <taxon>Pseudomonadati</taxon>
        <taxon>Spirochaetota</taxon>
        <taxon>Spirochaetia</taxon>
        <taxon>Leptospirales</taxon>
        <taxon>Leptospiraceae</taxon>
        <taxon>Leptospira</taxon>
    </lineage>
</organism>
<dbReference type="EMBL" id="JADDXF010000084">
    <property type="protein sequence ID" value="MBE8431898.1"/>
    <property type="molecule type" value="Genomic_DNA"/>
</dbReference>
<accession>A0AA41BKF8</accession>
<keyword evidence="1" id="KW-0472">Membrane</keyword>
<gene>
    <name evidence="2" type="ORF">IQB77_19100</name>
</gene>
<dbReference type="SUPFAM" id="SSF82714">
    <property type="entry name" value="Multidrug efflux transporter AcrB TolC docking domain, DN and DC subdomains"/>
    <property type="match status" value="1"/>
</dbReference>
<dbReference type="GO" id="GO:0005886">
    <property type="term" value="C:plasma membrane"/>
    <property type="evidence" value="ECO:0007669"/>
    <property type="project" value="TreeGrafter"/>
</dbReference>
<dbReference type="PANTHER" id="PTHR32063:SF24">
    <property type="entry name" value="CATION EFFLUX SYSTEM (ACRB_ACRD_ACRF FAMILY)"/>
    <property type="match status" value="1"/>
</dbReference>
<evidence type="ECO:0000313" key="3">
    <source>
        <dbReference type="Proteomes" id="UP000644282"/>
    </source>
</evidence>
<dbReference type="GO" id="GO:0042910">
    <property type="term" value="F:xenobiotic transmembrane transporter activity"/>
    <property type="evidence" value="ECO:0007669"/>
    <property type="project" value="TreeGrafter"/>
</dbReference>